<feature type="compositionally biased region" description="Polar residues" evidence="1">
    <location>
        <begin position="151"/>
        <end position="161"/>
    </location>
</feature>
<feature type="region of interest" description="Disordered" evidence="1">
    <location>
        <begin position="182"/>
        <end position="201"/>
    </location>
</feature>
<reference evidence="2 3" key="1">
    <citation type="submission" date="2019-09" db="EMBL/GenBank/DDBJ databases">
        <authorList>
            <person name="Ou C."/>
        </authorList>
    </citation>
    <scope>NUCLEOTIDE SEQUENCE [LARGE SCALE GENOMIC DNA]</scope>
    <source>
        <strain evidence="2">S2</strain>
        <tissue evidence="2">Leaf</tissue>
    </source>
</reference>
<name>A0A5N5I1J5_9ROSA</name>
<dbReference type="EMBL" id="SMOL01000120">
    <property type="protein sequence ID" value="KAB2632331.1"/>
    <property type="molecule type" value="Genomic_DNA"/>
</dbReference>
<organism evidence="2 3">
    <name type="scientific">Pyrus ussuriensis x Pyrus communis</name>
    <dbReference type="NCBI Taxonomy" id="2448454"/>
    <lineage>
        <taxon>Eukaryota</taxon>
        <taxon>Viridiplantae</taxon>
        <taxon>Streptophyta</taxon>
        <taxon>Embryophyta</taxon>
        <taxon>Tracheophyta</taxon>
        <taxon>Spermatophyta</taxon>
        <taxon>Magnoliopsida</taxon>
        <taxon>eudicotyledons</taxon>
        <taxon>Gunneridae</taxon>
        <taxon>Pentapetalae</taxon>
        <taxon>rosids</taxon>
        <taxon>fabids</taxon>
        <taxon>Rosales</taxon>
        <taxon>Rosaceae</taxon>
        <taxon>Amygdaloideae</taxon>
        <taxon>Maleae</taxon>
        <taxon>Pyrus</taxon>
    </lineage>
</organism>
<accession>A0A5N5I1J5</accession>
<gene>
    <name evidence="2" type="ORF">D8674_028578</name>
</gene>
<feature type="region of interest" description="Disordered" evidence="1">
    <location>
        <begin position="79"/>
        <end position="100"/>
    </location>
</feature>
<sequence length="237" mass="26677">MSDSSAEEADGLVILCSRCKVNVIFTEPKEKPSQVVDTGQRQRVFDRLGHQTRIDEQPSTRQCLNFNTSFYNDDYYARNSSSSSSSVSQNTFKPPEPRDQRWYNYNSSTVFSTVSLFGLTANEKECVARLDAYLDMRDARIAYQELACKASQGQDRSPTSSELKDSNQNEMGMLDVEDIPKHDTLLDNPEDDDHNPMGPSVLDNIEISMVHVLPIEFQPTTTQPNFLDGDVVAEEAT</sequence>
<dbReference type="AlphaFoldDB" id="A0A5N5I1J5"/>
<feature type="region of interest" description="Disordered" evidence="1">
    <location>
        <begin position="149"/>
        <end position="169"/>
    </location>
</feature>
<comment type="caution">
    <text evidence="2">The sequence shown here is derived from an EMBL/GenBank/DDBJ whole genome shotgun (WGS) entry which is preliminary data.</text>
</comment>
<dbReference type="Proteomes" id="UP000327157">
    <property type="component" value="Chromosome 6"/>
</dbReference>
<protein>
    <submittedName>
        <fullName evidence="2">Plasma membrane ATPase 1-like</fullName>
    </submittedName>
</protein>
<reference evidence="2 3" key="3">
    <citation type="submission" date="2019-11" db="EMBL/GenBank/DDBJ databases">
        <title>A de novo genome assembly of a pear dwarfing rootstock.</title>
        <authorList>
            <person name="Wang F."/>
            <person name="Wang J."/>
            <person name="Li S."/>
            <person name="Zhang Y."/>
            <person name="Fang M."/>
            <person name="Ma L."/>
            <person name="Zhao Y."/>
            <person name="Jiang S."/>
        </authorList>
    </citation>
    <scope>NUCLEOTIDE SEQUENCE [LARGE SCALE GENOMIC DNA]</scope>
    <source>
        <strain evidence="2">S2</strain>
        <tissue evidence="2">Leaf</tissue>
    </source>
</reference>
<evidence type="ECO:0000256" key="1">
    <source>
        <dbReference type="SAM" id="MobiDB-lite"/>
    </source>
</evidence>
<keyword evidence="3" id="KW-1185">Reference proteome</keyword>
<reference evidence="3" key="2">
    <citation type="submission" date="2019-10" db="EMBL/GenBank/DDBJ databases">
        <title>A de novo genome assembly of a pear dwarfing rootstock.</title>
        <authorList>
            <person name="Wang F."/>
            <person name="Wang J."/>
            <person name="Li S."/>
            <person name="Zhang Y."/>
            <person name="Fang M."/>
            <person name="Ma L."/>
            <person name="Zhao Y."/>
            <person name="Jiang S."/>
        </authorList>
    </citation>
    <scope>NUCLEOTIDE SEQUENCE [LARGE SCALE GENOMIC DNA]</scope>
</reference>
<evidence type="ECO:0000313" key="2">
    <source>
        <dbReference type="EMBL" id="KAB2632331.1"/>
    </source>
</evidence>
<proteinExistence type="predicted"/>
<evidence type="ECO:0000313" key="3">
    <source>
        <dbReference type="Proteomes" id="UP000327157"/>
    </source>
</evidence>